<reference evidence="1 2" key="1">
    <citation type="submission" date="2011-08" db="EMBL/GenBank/DDBJ databases">
        <title>The complete genome of Methanofollis liminatans DSM 4140.</title>
        <authorList>
            <consortium name="US DOE Joint Genome Institute (JGI-PGF)"/>
            <person name="Lucas S."/>
            <person name="Han J."/>
            <person name="Lapidus A."/>
            <person name="Bruce D."/>
            <person name="Goodwin L."/>
            <person name="Pitluck S."/>
            <person name="Peters L."/>
            <person name="Kyrpides N."/>
            <person name="Mavromatis K."/>
            <person name="Ivanova N."/>
            <person name="Mikhailova N."/>
            <person name="Lu M."/>
            <person name="Detter J.C."/>
            <person name="Tapia R."/>
            <person name="Han C."/>
            <person name="Land M."/>
            <person name="Hauser L."/>
            <person name="Markowitz V."/>
            <person name="Cheng J.-F."/>
            <person name="Hugenholtz P."/>
            <person name="Woyke T."/>
            <person name="Wu D."/>
            <person name="Spring S."/>
            <person name="Schuler E."/>
            <person name="Brambilla E."/>
            <person name="Klenk H.-P."/>
            <person name="Eisen J.A."/>
        </authorList>
    </citation>
    <scope>NUCLEOTIDE SEQUENCE [LARGE SCALE GENOMIC DNA]</scope>
    <source>
        <strain evidence="1 2">DSM 4140</strain>
    </source>
</reference>
<dbReference type="STRING" id="28892.Metli_2429"/>
<dbReference type="HOGENOM" id="CLU_031037_0_0_2"/>
<dbReference type="NCBIfam" id="TIGR01863">
    <property type="entry name" value="cas_Csd1"/>
    <property type="match status" value="1"/>
</dbReference>
<dbReference type="CDD" id="cd09757">
    <property type="entry name" value="Cas8c_I-C"/>
    <property type="match status" value="1"/>
</dbReference>
<evidence type="ECO:0000313" key="1">
    <source>
        <dbReference type="EMBL" id="EJG08367.1"/>
    </source>
</evidence>
<evidence type="ECO:0000313" key="2">
    <source>
        <dbReference type="Proteomes" id="UP000005095"/>
    </source>
</evidence>
<name>J1L5I9_9EURY</name>
<proteinExistence type="predicted"/>
<dbReference type="AlphaFoldDB" id="J1L5I9"/>
<dbReference type="RefSeq" id="WP_004040744.1">
    <property type="nucleotide sequence ID" value="NZ_CM001555.1"/>
</dbReference>
<dbReference type="PATRIC" id="fig|28892.9.peg.2623"/>
<sequence>MIIQSLCRHYDILGRDENVDIPRLGYSSAKVSFALVISPDGVLSNIVDLRSDEKKPKPKNMDVPIQKSRSSGVVPYFVCDNAKYVFGVEKMKRGDFEKKFSSSSPENDPAEYTILEENDKDVTLVHRRSRECFEEFRARQHEILDGLDDPGARGFLTFLDGWKPEEFLENSKTRQYKDDLLAGGNCVFECNGDFLHRKGAVRNAWENYSQNESGDVFVAQCLVTGEVGPISQVHNKIQGVVGAQSAGASLVSFNNEAFCSYGKSQSLNSPISESSMFKYTTALKYLLAGQSNRIRIADTTVVFWAETGDKSCEDLVRFFFDPQEAEKIEDQNAEGSRVRDTATIKQIGDILTKVRSGTKIHQEDIGTDPETNFYILGLSPNNARLAVRFWYVDTVEDLIAKVARHHLDMEIVRDDSGPRYFSVYRLLNETVPQSSDRKVVSPLLGGLLMRSILTGTAYPMPLYSAILSRVKVEGSINVVRAGLIKAYLLRLSRSGLTNLKMDVITVSLNEDSSNVPYRLGRLFAVLEKVQSDTNREMKSTINSKYFSSASSTPAVVFPVLLKLAQHHIAKSDWGFKSSQSIEEILAGVDEFPAYLNLEDQGMFMLGYYHQRKAFYKKKETVSSEEA</sequence>
<dbReference type="Pfam" id="PF09709">
    <property type="entry name" value="Cas_Csd1"/>
    <property type="match status" value="1"/>
</dbReference>
<keyword evidence="2" id="KW-1185">Reference proteome</keyword>
<dbReference type="EMBL" id="CM001555">
    <property type="protein sequence ID" value="EJG08367.1"/>
    <property type="molecule type" value="Genomic_DNA"/>
</dbReference>
<dbReference type="OrthoDB" id="110624at2157"/>
<dbReference type="InterPro" id="IPR010144">
    <property type="entry name" value="CRISPR-assoc_prot_Csd1-typ"/>
</dbReference>
<gene>
    <name evidence="1" type="ORF">Metli_2429</name>
</gene>
<accession>J1L5I9</accession>
<protein>
    <submittedName>
        <fullName evidence="1">CRISPR-associated protein, Csd1 family</fullName>
    </submittedName>
</protein>
<organism evidence="1 2">
    <name type="scientific">Methanofollis liminatans DSM 4140</name>
    <dbReference type="NCBI Taxonomy" id="28892"/>
    <lineage>
        <taxon>Archaea</taxon>
        <taxon>Methanobacteriati</taxon>
        <taxon>Methanobacteriota</taxon>
        <taxon>Stenosarchaea group</taxon>
        <taxon>Methanomicrobia</taxon>
        <taxon>Methanomicrobiales</taxon>
        <taxon>Methanomicrobiaceae</taxon>
        <taxon>Methanofollis</taxon>
    </lineage>
</organism>
<dbReference type="Proteomes" id="UP000005095">
    <property type="component" value="Chromosome"/>
</dbReference>